<dbReference type="OrthoDB" id="9789209at2"/>
<comment type="subcellular location">
    <subcellularLocation>
        <location evidence="1">Membrane</location>
    </subcellularLocation>
</comment>
<dbReference type="CDD" id="cd03497">
    <property type="entry name" value="SQR_TypeB_1_TM"/>
    <property type="match status" value="1"/>
</dbReference>
<dbReference type="InterPro" id="IPR034804">
    <property type="entry name" value="SQR/QFR_C/D"/>
</dbReference>
<dbReference type="RefSeq" id="WP_055739086.1">
    <property type="nucleotide sequence ID" value="NZ_JAAIWL010000037.1"/>
</dbReference>
<dbReference type="Pfam" id="PF01127">
    <property type="entry name" value="Sdh_cyt"/>
    <property type="match status" value="1"/>
</dbReference>
<dbReference type="SUPFAM" id="SSF81343">
    <property type="entry name" value="Fumarate reductase respiratory complex transmembrane subunits"/>
    <property type="match status" value="1"/>
</dbReference>
<keyword evidence="6 8" id="KW-0408">Iron</keyword>
<dbReference type="Proteomes" id="UP000051888">
    <property type="component" value="Unassembled WGS sequence"/>
</dbReference>
<comment type="caution">
    <text evidence="10">The sequence shown here is derived from an EMBL/GenBank/DDBJ whole genome shotgun (WGS) entry which is preliminary data.</text>
</comment>
<evidence type="ECO:0000256" key="9">
    <source>
        <dbReference type="SAM" id="Phobius"/>
    </source>
</evidence>
<evidence type="ECO:0000256" key="6">
    <source>
        <dbReference type="ARBA" id="ARBA00023004"/>
    </source>
</evidence>
<dbReference type="InterPro" id="IPR016002">
    <property type="entry name" value="Succ_DH_cyt_b558_Firmicute"/>
</dbReference>
<dbReference type="Gene3D" id="1.20.1300.10">
    <property type="entry name" value="Fumarate reductase/succinate dehydrogenase, transmembrane subunit"/>
    <property type="match status" value="1"/>
</dbReference>
<dbReference type="InterPro" id="IPR000701">
    <property type="entry name" value="SuccDH_FuR_B_TM-su"/>
</dbReference>
<evidence type="ECO:0000256" key="8">
    <source>
        <dbReference type="PIRSR" id="PIRSR000170-1"/>
    </source>
</evidence>
<keyword evidence="7 9" id="KW-0472">Membrane</keyword>
<feature type="transmembrane region" description="Helical" evidence="9">
    <location>
        <begin position="182"/>
        <end position="204"/>
    </location>
</feature>
<keyword evidence="4 8" id="KW-0479">Metal-binding</keyword>
<feature type="transmembrane region" description="Helical" evidence="9">
    <location>
        <begin position="12"/>
        <end position="31"/>
    </location>
</feature>
<dbReference type="PATRIC" id="fig|157838.3.peg.1658"/>
<protein>
    <submittedName>
        <fullName evidence="10">Succinate dehydrogenase</fullName>
    </submittedName>
</protein>
<feature type="binding site" description="axial binding residue" evidence="8">
    <location>
        <position position="28"/>
    </location>
    <ligand>
        <name>heme</name>
        <dbReference type="ChEBI" id="CHEBI:30413"/>
    </ligand>
    <ligandPart>
        <name>Fe</name>
        <dbReference type="ChEBI" id="CHEBI:18248"/>
    </ligandPart>
</feature>
<evidence type="ECO:0000256" key="3">
    <source>
        <dbReference type="ARBA" id="ARBA00022692"/>
    </source>
</evidence>
<dbReference type="GO" id="GO:0016020">
    <property type="term" value="C:membrane"/>
    <property type="evidence" value="ECO:0007669"/>
    <property type="project" value="UniProtKB-SubCell"/>
</dbReference>
<evidence type="ECO:0000256" key="1">
    <source>
        <dbReference type="ARBA" id="ARBA00004370"/>
    </source>
</evidence>
<evidence type="ECO:0000256" key="2">
    <source>
        <dbReference type="ARBA" id="ARBA00022617"/>
    </source>
</evidence>
<evidence type="ECO:0000256" key="4">
    <source>
        <dbReference type="ARBA" id="ARBA00022723"/>
    </source>
</evidence>
<dbReference type="InterPro" id="IPR011138">
    <property type="entry name" value="Cytochrome_b-558"/>
</dbReference>
<reference evidence="10 11" key="1">
    <citation type="submission" date="2015-09" db="EMBL/GenBank/DDBJ databases">
        <title>Genome sequencing project for genomic taxonomy and phylogenomics of Bacillus-like bacteria.</title>
        <authorList>
            <person name="Liu B."/>
            <person name="Wang J."/>
            <person name="Zhu Y."/>
            <person name="Liu G."/>
            <person name="Chen Q."/>
            <person name="Chen Z."/>
            <person name="Lan J."/>
            <person name="Che J."/>
            <person name="Ge C."/>
            <person name="Shi H."/>
            <person name="Pan Z."/>
            <person name="Liu X."/>
        </authorList>
    </citation>
    <scope>NUCLEOTIDE SEQUENCE [LARGE SCALE GENOMIC DNA]</scope>
    <source>
        <strain evidence="10 11">LMG 18435</strain>
    </source>
</reference>
<accession>A0A0Q3WW93</accession>
<feature type="binding site" description="axial binding residue" evidence="8">
    <location>
        <position position="156"/>
    </location>
    <ligand>
        <name>heme</name>
        <dbReference type="ChEBI" id="CHEBI:30413"/>
    </ligand>
    <ligandPart>
        <name>Fe</name>
        <dbReference type="ChEBI" id="CHEBI:18248"/>
    </ligandPart>
</feature>
<dbReference type="PIRSF" id="PIRSF000170">
    <property type="entry name" value="Succ_dh_cyt_b558"/>
    <property type="match status" value="1"/>
</dbReference>
<evidence type="ECO:0000256" key="5">
    <source>
        <dbReference type="ARBA" id="ARBA00022989"/>
    </source>
</evidence>
<keyword evidence="3 9" id="KW-0812">Transmembrane</keyword>
<feature type="transmembrane region" description="Helical" evidence="9">
    <location>
        <begin position="143"/>
        <end position="170"/>
    </location>
</feature>
<sequence>MAGNREFLNRRLHSLLGVIPIGAFLVVHLVVNHFATHGQASFNHAVSFMESLPFLIFLEIFLIYLPLLFHAIYGFYIAFTAKNNVSRLGFFRNWMFLLQRISGIIVFIFLVWHVYETRIKVALGQETLDFQLMENILSNPAMFIWYIIGVVATIFHFSNGLWSFCVSWGITQSPRSQQISSYVMLVVFVVLTIIGLRALFAFAYPGWFA</sequence>
<proteinExistence type="predicted"/>
<feature type="binding site" description="axial binding residue" evidence="8">
    <location>
        <position position="70"/>
    </location>
    <ligand>
        <name>heme</name>
        <dbReference type="ChEBI" id="CHEBI:30413"/>
    </ligand>
    <ligandPart>
        <name>Fe</name>
        <dbReference type="ChEBI" id="CHEBI:18248"/>
    </ligandPart>
</feature>
<evidence type="ECO:0000313" key="11">
    <source>
        <dbReference type="Proteomes" id="UP000051888"/>
    </source>
</evidence>
<dbReference type="GO" id="GO:0046872">
    <property type="term" value="F:metal ion binding"/>
    <property type="evidence" value="ECO:0007669"/>
    <property type="project" value="UniProtKB-KW"/>
</dbReference>
<dbReference type="NCBIfam" id="TIGR02046">
    <property type="entry name" value="sdhC_b558_fam"/>
    <property type="match status" value="1"/>
</dbReference>
<keyword evidence="2 8" id="KW-0349">Heme</keyword>
<dbReference type="STRING" id="157838.AN964_07540"/>
<keyword evidence="5 9" id="KW-1133">Transmembrane helix</keyword>
<evidence type="ECO:0000256" key="7">
    <source>
        <dbReference type="ARBA" id="ARBA00023136"/>
    </source>
</evidence>
<organism evidence="10 11">
    <name type="scientific">Heyndrickxia shackletonii</name>
    <dbReference type="NCBI Taxonomy" id="157838"/>
    <lineage>
        <taxon>Bacteria</taxon>
        <taxon>Bacillati</taxon>
        <taxon>Bacillota</taxon>
        <taxon>Bacilli</taxon>
        <taxon>Bacillales</taxon>
        <taxon>Bacillaceae</taxon>
        <taxon>Heyndrickxia</taxon>
    </lineage>
</organism>
<gene>
    <name evidence="10" type="ORF">AN964_07540</name>
</gene>
<feature type="transmembrane region" description="Helical" evidence="9">
    <location>
        <begin position="97"/>
        <end position="115"/>
    </location>
</feature>
<dbReference type="EMBL" id="LJJC01000004">
    <property type="protein sequence ID" value="KQL53359.1"/>
    <property type="molecule type" value="Genomic_DNA"/>
</dbReference>
<name>A0A0Q3WW93_9BACI</name>
<dbReference type="AlphaFoldDB" id="A0A0Q3WW93"/>
<evidence type="ECO:0000313" key="10">
    <source>
        <dbReference type="EMBL" id="KQL53359.1"/>
    </source>
</evidence>
<keyword evidence="11" id="KW-1185">Reference proteome</keyword>
<feature type="transmembrane region" description="Helical" evidence="9">
    <location>
        <begin position="51"/>
        <end position="76"/>
    </location>
</feature>
<feature type="binding site" description="axial binding residue" evidence="8">
    <location>
        <position position="113"/>
    </location>
    <ligand>
        <name>heme</name>
        <dbReference type="ChEBI" id="CHEBI:30413"/>
    </ligand>
    <ligandPart>
        <name>Fe</name>
        <dbReference type="ChEBI" id="CHEBI:18248"/>
    </ligandPart>
</feature>